<name>A0ABT8AWM8_9HYPH</name>
<dbReference type="PROSITE" id="PS51257">
    <property type="entry name" value="PROKAR_LIPOPROTEIN"/>
    <property type="match status" value="1"/>
</dbReference>
<evidence type="ECO:0000313" key="3">
    <source>
        <dbReference type="Proteomes" id="UP001244297"/>
    </source>
</evidence>
<dbReference type="EMBL" id="JAUFPT010000099">
    <property type="protein sequence ID" value="MDN3574359.1"/>
    <property type="molecule type" value="Genomic_DNA"/>
</dbReference>
<proteinExistence type="predicted"/>
<evidence type="ECO:0000256" key="1">
    <source>
        <dbReference type="SAM" id="SignalP"/>
    </source>
</evidence>
<protein>
    <recommendedName>
        <fullName evidence="4">Lipoprotein</fullName>
    </recommendedName>
</protein>
<feature type="chain" id="PRO_5045054923" description="Lipoprotein" evidence="1">
    <location>
        <begin position="21"/>
        <end position="104"/>
    </location>
</feature>
<accession>A0ABT8AWM8</accession>
<gene>
    <name evidence="2" type="ORF">QWZ18_27595</name>
</gene>
<sequence>MRLSLALAAVAALGACQQRAAPAVAEPSPIVPAPLVLPTGSGCGPEIARTRAIVASDVATGNLNKPVGERFDADLGHAAAECSAGKSGEALHLLAAAKSRYGYR</sequence>
<evidence type="ECO:0000313" key="2">
    <source>
        <dbReference type="EMBL" id="MDN3574359.1"/>
    </source>
</evidence>
<dbReference type="Proteomes" id="UP001244297">
    <property type="component" value="Unassembled WGS sequence"/>
</dbReference>
<feature type="signal peptide" evidence="1">
    <location>
        <begin position="1"/>
        <end position="20"/>
    </location>
</feature>
<evidence type="ECO:0008006" key="4">
    <source>
        <dbReference type="Google" id="ProtNLM"/>
    </source>
</evidence>
<keyword evidence="1" id="KW-0732">Signal</keyword>
<dbReference type="RefSeq" id="WP_238286294.1">
    <property type="nucleotide sequence ID" value="NZ_BPQS01000005.1"/>
</dbReference>
<reference evidence="3" key="1">
    <citation type="journal article" date="2019" name="Int. J. Syst. Evol. Microbiol.">
        <title>The Global Catalogue of Microorganisms (GCM) 10K type strain sequencing project: providing services to taxonomists for standard genome sequencing and annotation.</title>
        <authorList>
            <consortium name="The Broad Institute Genomics Platform"/>
            <consortium name="The Broad Institute Genome Sequencing Center for Infectious Disease"/>
            <person name="Wu L."/>
            <person name="Ma J."/>
        </authorList>
    </citation>
    <scope>NUCLEOTIDE SEQUENCE [LARGE SCALE GENOMIC DNA]</scope>
    <source>
        <strain evidence="3">CECT 7806</strain>
    </source>
</reference>
<keyword evidence="3" id="KW-1185">Reference proteome</keyword>
<organism evidence="2 3">
    <name type="scientific">Methylobacterium longum</name>
    <dbReference type="NCBI Taxonomy" id="767694"/>
    <lineage>
        <taxon>Bacteria</taxon>
        <taxon>Pseudomonadati</taxon>
        <taxon>Pseudomonadota</taxon>
        <taxon>Alphaproteobacteria</taxon>
        <taxon>Hyphomicrobiales</taxon>
        <taxon>Methylobacteriaceae</taxon>
        <taxon>Methylobacterium</taxon>
    </lineage>
</organism>
<comment type="caution">
    <text evidence="2">The sequence shown here is derived from an EMBL/GenBank/DDBJ whole genome shotgun (WGS) entry which is preliminary data.</text>
</comment>